<comment type="caution">
    <text evidence="1">The sequence shown here is derived from an EMBL/GenBank/DDBJ whole genome shotgun (WGS) entry which is preliminary data.</text>
</comment>
<gene>
    <name evidence="1" type="ORF">B0T10DRAFT_568573</name>
</gene>
<dbReference type="PANTHER" id="PTHR33112:SF10">
    <property type="entry name" value="TOL"/>
    <property type="match status" value="1"/>
</dbReference>
<evidence type="ECO:0000313" key="2">
    <source>
        <dbReference type="Proteomes" id="UP000777438"/>
    </source>
</evidence>
<dbReference type="OrthoDB" id="4573177at2759"/>
<reference evidence="1 2" key="1">
    <citation type="journal article" date="2021" name="Nat. Commun.">
        <title>Genetic determinants of endophytism in the Arabidopsis root mycobiome.</title>
        <authorList>
            <person name="Mesny F."/>
            <person name="Miyauchi S."/>
            <person name="Thiergart T."/>
            <person name="Pickel B."/>
            <person name="Atanasova L."/>
            <person name="Karlsson M."/>
            <person name="Huettel B."/>
            <person name="Barry K.W."/>
            <person name="Haridas S."/>
            <person name="Chen C."/>
            <person name="Bauer D."/>
            <person name="Andreopoulos W."/>
            <person name="Pangilinan J."/>
            <person name="LaButti K."/>
            <person name="Riley R."/>
            <person name="Lipzen A."/>
            <person name="Clum A."/>
            <person name="Drula E."/>
            <person name="Henrissat B."/>
            <person name="Kohler A."/>
            <person name="Grigoriev I.V."/>
            <person name="Martin F.M."/>
            <person name="Hacquard S."/>
        </authorList>
    </citation>
    <scope>NUCLEOTIDE SEQUENCE [LARGE SCALE GENOMIC DNA]</scope>
    <source>
        <strain evidence="1 2">MPI-CAGE-CH-0241</strain>
    </source>
</reference>
<proteinExistence type="predicted"/>
<sequence length="326" mass="36634">MDSSDYIGRVGRYRYREADGNSAPHLPWLRIVELYTASALTAPSDKLIACSGIAKRVAEIVQDDYVAGMRRRYLEGELLWMVQDNHRHGQHSRLLNAGSAAAPNMTPEYEVKLLLKPIAVLSPKKELMSTVVSTFDMPPSVAKQSLTYKKRYAIVGGDINAALTTANNDGFDVGDAGYEAQVEWGYQRQTLSISRKKTVTDSINSGIDLPGERNSREILVDKAPVKFDNWMHDKWGTGALAESRIFGLVPAKSSIGTWEGMRLYIEVWPIRNRAHTEIDYLVEASFKTKNRTTASTKHGSLISYLQDKGWFLEEDSLKTQIIMEHY</sequence>
<dbReference type="Proteomes" id="UP000777438">
    <property type="component" value="Unassembled WGS sequence"/>
</dbReference>
<name>A0A9P8VSU5_9HYPO</name>
<dbReference type="EMBL" id="JAGPYM010000062">
    <property type="protein sequence ID" value="KAH6870923.1"/>
    <property type="molecule type" value="Genomic_DNA"/>
</dbReference>
<dbReference type="PANTHER" id="PTHR33112">
    <property type="entry name" value="DOMAIN PROTEIN, PUTATIVE-RELATED"/>
    <property type="match status" value="1"/>
</dbReference>
<keyword evidence="2" id="KW-1185">Reference proteome</keyword>
<dbReference type="AlphaFoldDB" id="A0A9P8VSU5"/>
<protein>
    <submittedName>
        <fullName evidence="1">Uncharacterized protein</fullName>
    </submittedName>
</protein>
<organism evidence="1 2">
    <name type="scientific">Thelonectria olida</name>
    <dbReference type="NCBI Taxonomy" id="1576542"/>
    <lineage>
        <taxon>Eukaryota</taxon>
        <taxon>Fungi</taxon>
        <taxon>Dikarya</taxon>
        <taxon>Ascomycota</taxon>
        <taxon>Pezizomycotina</taxon>
        <taxon>Sordariomycetes</taxon>
        <taxon>Hypocreomycetidae</taxon>
        <taxon>Hypocreales</taxon>
        <taxon>Nectriaceae</taxon>
        <taxon>Thelonectria</taxon>
    </lineage>
</organism>
<evidence type="ECO:0000313" key="1">
    <source>
        <dbReference type="EMBL" id="KAH6870923.1"/>
    </source>
</evidence>
<accession>A0A9P8VSU5</accession>